<organism evidence="1 2">
    <name type="scientific">Persea americana</name>
    <name type="common">Avocado</name>
    <dbReference type="NCBI Taxonomy" id="3435"/>
    <lineage>
        <taxon>Eukaryota</taxon>
        <taxon>Viridiplantae</taxon>
        <taxon>Streptophyta</taxon>
        <taxon>Embryophyta</taxon>
        <taxon>Tracheophyta</taxon>
        <taxon>Spermatophyta</taxon>
        <taxon>Magnoliopsida</taxon>
        <taxon>Magnoliidae</taxon>
        <taxon>Laurales</taxon>
        <taxon>Lauraceae</taxon>
        <taxon>Persea</taxon>
    </lineage>
</organism>
<gene>
    <name evidence="1" type="ORF">MRB53_017610</name>
</gene>
<accession>A0ACC2M557</accession>
<dbReference type="EMBL" id="CM056813">
    <property type="protein sequence ID" value="KAJ8640916.1"/>
    <property type="molecule type" value="Genomic_DNA"/>
</dbReference>
<protein>
    <submittedName>
        <fullName evidence="1">Uncharacterized protein</fullName>
    </submittedName>
</protein>
<name>A0ACC2M557_PERAE</name>
<dbReference type="Proteomes" id="UP001234297">
    <property type="component" value="Chromosome 5"/>
</dbReference>
<evidence type="ECO:0000313" key="1">
    <source>
        <dbReference type="EMBL" id="KAJ8640916.1"/>
    </source>
</evidence>
<reference evidence="1 2" key="1">
    <citation type="journal article" date="2022" name="Hortic Res">
        <title>A haplotype resolved chromosomal level avocado genome allows analysis of novel avocado genes.</title>
        <authorList>
            <person name="Nath O."/>
            <person name="Fletcher S.J."/>
            <person name="Hayward A."/>
            <person name="Shaw L.M."/>
            <person name="Masouleh A.K."/>
            <person name="Furtado A."/>
            <person name="Henry R.J."/>
            <person name="Mitter N."/>
        </authorList>
    </citation>
    <scope>NUCLEOTIDE SEQUENCE [LARGE SCALE GENOMIC DNA]</scope>
    <source>
        <strain evidence="2">cv. Hass</strain>
    </source>
</reference>
<sequence length="87" mass="9722">MPEAKMGRERKQWGREREEMEGRRGICSHPGPVAAASPVQRRRTVLPSNIFFSATKKSKVQPIAPAAATDAMMYLDVMNHDVQTAKL</sequence>
<proteinExistence type="predicted"/>
<keyword evidence="2" id="KW-1185">Reference proteome</keyword>
<evidence type="ECO:0000313" key="2">
    <source>
        <dbReference type="Proteomes" id="UP001234297"/>
    </source>
</evidence>
<comment type="caution">
    <text evidence="1">The sequence shown here is derived from an EMBL/GenBank/DDBJ whole genome shotgun (WGS) entry which is preliminary data.</text>
</comment>